<evidence type="ECO:0000256" key="1">
    <source>
        <dbReference type="SAM" id="SignalP"/>
    </source>
</evidence>
<gene>
    <name evidence="3" type="ORF">O0955_01435</name>
</gene>
<dbReference type="Proteomes" id="UP001144347">
    <property type="component" value="Unassembled WGS sequence"/>
</dbReference>
<dbReference type="CDD" id="cd12967">
    <property type="entry name" value="CBM_SusE-F_like_u1"/>
    <property type="match status" value="1"/>
</dbReference>
<keyword evidence="1" id="KW-0732">Signal</keyword>
<dbReference type="Gene3D" id="2.60.40.3620">
    <property type="match status" value="2"/>
</dbReference>
<evidence type="ECO:0000313" key="4">
    <source>
        <dbReference type="Proteomes" id="UP001144347"/>
    </source>
</evidence>
<evidence type="ECO:0000313" key="3">
    <source>
        <dbReference type="EMBL" id="MCZ4242654.1"/>
    </source>
</evidence>
<dbReference type="InterPro" id="IPR025970">
    <property type="entry name" value="SusE"/>
</dbReference>
<proteinExistence type="predicted"/>
<name>A0ABT4L775_9SPHI</name>
<accession>A0ABT4L775</accession>
<keyword evidence="4" id="KW-1185">Reference proteome</keyword>
<dbReference type="Pfam" id="PF14292">
    <property type="entry name" value="SusE"/>
    <property type="match status" value="1"/>
</dbReference>
<feature type="domain" description="SusE outer membrane protein" evidence="2">
    <location>
        <begin position="23"/>
        <end position="129"/>
    </location>
</feature>
<dbReference type="RefSeq" id="WP_269425746.1">
    <property type="nucleotide sequence ID" value="NZ_JAPWGM010000001.1"/>
</dbReference>
<dbReference type="EMBL" id="JAPWGM010000001">
    <property type="protein sequence ID" value="MCZ4242654.1"/>
    <property type="molecule type" value="Genomic_DNA"/>
</dbReference>
<evidence type="ECO:0000259" key="2">
    <source>
        <dbReference type="Pfam" id="PF14292"/>
    </source>
</evidence>
<feature type="chain" id="PRO_5047060161" evidence="1">
    <location>
        <begin position="23"/>
        <end position="334"/>
    </location>
</feature>
<organism evidence="3 4">
    <name type="scientific">Pedobacter punctiformis</name>
    <dbReference type="NCBI Taxonomy" id="3004097"/>
    <lineage>
        <taxon>Bacteria</taxon>
        <taxon>Pseudomonadati</taxon>
        <taxon>Bacteroidota</taxon>
        <taxon>Sphingobacteriia</taxon>
        <taxon>Sphingobacteriales</taxon>
        <taxon>Sphingobacteriaceae</taxon>
        <taxon>Pedobacter</taxon>
    </lineage>
</organism>
<feature type="signal peptide" evidence="1">
    <location>
        <begin position="1"/>
        <end position="22"/>
    </location>
</feature>
<protein>
    <submittedName>
        <fullName evidence="3">SusE domain-containing protein</fullName>
    </submittedName>
</protein>
<comment type="caution">
    <text evidence="3">The sequence shown here is derived from an EMBL/GenBank/DDBJ whole genome shotgun (WGS) entry which is preliminary data.</text>
</comment>
<sequence>MKSTFYKFLALSFIALSLWSCKKDETQTIANTGTGGSLKASATSVTLDKTVLTTNVITFTTTNANFGYNAAVSNVLQLAPKGTNFAKPKEAPLDVNVTSKSYNGLDFNNLLLALGLSTTATSEVEIRLKSSISNAVAPVYSNVVTVSAKPFPLTAWVYVPGNYQGWNPATADSLVSVTGNGVYSGIIKFDGSNFKITPAKKWDLAYGDAGGGKLSASGGDINSVSAGFKLLTVDLNSFVYTIADADYWSIIGNAIPGSNWSVDTDLKATNDGNNTWTTTVALTAGAFKFRKNHDWGTNIGDNGGDINVTSAGNYKLVLTVNADGKTGSYTMTKL</sequence>
<reference evidence="3" key="1">
    <citation type="submission" date="2022-12" db="EMBL/GenBank/DDBJ databases">
        <title>Genome sequence of HCMS5-2.</title>
        <authorList>
            <person name="Woo H."/>
        </authorList>
    </citation>
    <scope>NUCLEOTIDE SEQUENCE</scope>
    <source>
        <strain evidence="3">HCMS5-2</strain>
    </source>
</reference>